<gene>
    <name evidence="1" type="ORF">A2V69_02865</name>
</gene>
<reference evidence="1 2" key="1">
    <citation type="journal article" date="2016" name="Nat. Commun.">
        <title>Thousands of microbial genomes shed light on interconnected biogeochemical processes in an aquifer system.</title>
        <authorList>
            <person name="Anantharaman K."/>
            <person name="Brown C.T."/>
            <person name="Hug L.A."/>
            <person name="Sharon I."/>
            <person name="Castelle C.J."/>
            <person name="Probst A.J."/>
            <person name="Thomas B.C."/>
            <person name="Singh A."/>
            <person name="Wilkins M.J."/>
            <person name="Karaoz U."/>
            <person name="Brodie E.L."/>
            <person name="Williams K.H."/>
            <person name="Hubbard S.S."/>
            <person name="Banfield J.F."/>
        </authorList>
    </citation>
    <scope>NUCLEOTIDE SEQUENCE [LARGE SCALE GENOMIC DNA]</scope>
</reference>
<name>A0A1G2F2U5_9BACT</name>
<proteinExistence type="predicted"/>
<protein>
    <submittedName>
        <fullName evidence="1">Uncharacterized protein</fullName>
    </submittedName>
</protein>
<organism evidence="1 2">
    <name type="scientific">Candidatus Portnoybacteria bacterium RBG_13_40_8</name>
    <dbReference type="NCBI Taxonomy" id="1801990"/>
    <lineage>
        <taxon>Bacteria</taxon>
        <taxon>Candidatus Portnoyibacteriota</taxon>
    </lineage>
</organism>
<dbReference type="Proteomes" id="UP000177810">
    <property type="component" value="Unassembled WGS sequence"/>
</dbReference>
<evidence type="ECO:0000313" key="2">
    <source>
        <dbReference type="Proteomes" id="UP000177810"/>
    </source>
</evidence>
<comment type="caution">
    <text evidence="1">The sequence shown here is derived from an EMBL/GenBank/DDBJ whole genome shotgun (WGS) entry which is preliminary data.</text>
</comment>
<dbReference type="AlphaFoldDB" id="A0A1G2F2U5"/>
<accession>A0A1G2F2U5</accession>
<sequence>MTDKNIFEDVIIEVNLEYGRKVPLRLQITRRGITFLAQAKEGEEPSQESLDLIAMLDAQMHEVGIPDMSEKHIHKPDKVVIIL</sequence>
<dbReference type="EMBL" id="MHMT01000022">
    <property type="protein sequence ID" value="OGZ32257.1"/>
    <property type="molecule type" value="Genomic_DNA"/>
</dbReference>
<dbReference type="STRING" id="1801990.A2V69_02865"/>
<evidence type="ECO:0000313" key="1">
    <source>
        <dbReference type="EMBL" id="OGZ32257.1"/>
    </source>
</evidence>